<dbReference type="GO" id="GO:0016779">
    <property type="term" value="F:nucleotidyltransferase activity"/>
    <property type="evidence" value="ECO:0007669"/>
    <property type="project" value="InterPro"/>
</dbReference>
<dbReference type="AlphaFoldDB" id="A0A1R1AVQ2"/>
<comment type="caution">
    <text evidence="2">The sequence shown here is derived from an EMBL/GenBank/DDBJ whole genome shotgun (WGS) entry which is preliminary data.</text>
</comment>
<evidence type="ECO:0000313" key="3">
    <source>
        <dbReference type="Proteomes" id="UP000187074"/>
    </source>
</evidence>
<dbReference type="RefSeq" id="WP_076325079.1">
    <property type="nucleotide sequence ID" value="NZ_MRTF01000009.1"/>
</dbReference>
<feature type="domain" description="Polymerase nucleotidyl transferase" evidence="1">
    <location>
        <begin position="23"/>
        <end position="55"/>
    </location>
</feature>
<dbReference type="Pfam" id="PF01909">
    <property type="entry name" value="NTP_transf_2"/>
    <property type="match status" value="1"/>
</dbReference>
<dbReference type="Gene3D" id="3.30.460.10">
    <property type="entry name" value="Beta Polymerase, domain 2"/>
    <property type="match status" value="1"/>
</dbReference>
<dbReference type="SUPFAM" id="SSF81301">
    <property type="entry name" value="Nucleotidyltransferase"/>
    <property type="match status" value="1"/>
</dbReference>
<dbReference type="OrthoDB" id="43980at2"/>
<name>A0A1R1AVQ2_PAELA</name>
<evidence type="ECO:0000313" key="2">
    <source>
        <dbReference type="EMBL" id="OME89651.1"/>
    </source>
</evidence>
<gene>
    <name evidence="2" type="ORF">BK123_25080</name>
</gene>
<dbReference type="InterPro" id="IPR002934">
    <property type="entry name" value="Polymerase_NTP_transf_dom"/>
</dbReference>
<dbReference type="STRING" id="1401.BK123_25080"/>
<proteinExistence type="predicted"/>
<accession>A0A1R1AVQ2</accession>
<dbReference type="InterPro" id="IPR043519">
    <property type="entry name" value="NT_sf"/>
</dbReference>
<sequence>MRMEPVEAAERIIQYDYPDCLLAVLGGSASRGEYNEQSDLDIIVIERDGHDFSRKTIEAHGWIAEIFILSLSSYREYFDEGVIAANPSLQRMVVEGTVLHALPEGEEVQAEARSDLNYGPMPLTLTDINEYRYMLTEYLLDLQSPRRDAEKWFTVHKIAAILCDFVLRVNREWTGEGKTLFRLFNRYDSILGERLETALTAMYRQDDPSVLMAFTEEMLHPYGGKLLIGYEE</sequence>
<dbReference type="EMBL" id="MRTF01000009">
    <property type="protein sequence ID" value="OME89651.1"/>
    <property type="molecule type" value="Genomic_DNA"/>
</dbReference>
<dbReference type="CDD" id="cd05403">
    <property type="entry name" value="NT_KNTase_like"/>
    <property type="match status" value="1"/>
</dbReference>
<dbReference type="Proteomes" id="UP000187074">
    <property type="component" value="Unassembled WGS sequence"/>
</dbReference>
<evidence type="ECO:0000259" key="1">
    <source>
        <dbReference type="Pfam" id="PF01909"/>
    </source>
</evidence>
<reference evidence="2 3" key="1">
    <citation type="submission" date="2016-11" db="EMBL/GenBank/DDBJ databases">
        <title>Paenibacillus species isolates.</title>
        <authorList>
            <person name="Beno S.M."/>
        </authorList>
    </citation>
    <scope>NUCLEOTIDE SEQUENCE [LARGE SCALE GENOMIC DNA]</scope>
    <source>
        <strain evidence="2 3">FSL F4-0100</strain>
    </source>
</reference>
<organism evidence="2 3">
    <name type="scientific">Paenibacillus lautus</name>
    <name type="common">Bacillus lautus</name>
    <dbReference type="NCBI Taxonomy" id="1401"/>
    <lineage>
        <taxon>Bacteria</taxon>
        <taxon>Bacillati</taxon>
        <taxon>Bacillota</taxon>
        <taxon>Bacilli</taxon>
        <taxon>Bacillales</taxon>
        <taxon>Paenibacillaceae</taxon>
        <taxon>Paenibacillus</taxon>
    </lineage>
</organism>
<protein>
    <recommendedName>
        <fullName evidence="1">Polymerase nucleotidyl transferase domain-containing protein</fullName>
    </recommendedName>
</protein>